<evidence type="ECO:0000256" key="1">
    <source>
        <dbReference type="ARBA" id="ARBA00022448"/>
    </source>
</evidence>
<reference evidence="5" key="1">
    <citation type="submission" date="2020-05" db="EMBL/GenBank/DDBJ databases">
        <authorList>
            <person name="Chiriac C."/>
            <person name="Salcher M."/>
            <person name="Ghai R."/>
            <person name="Kavagutti S V."/>
        </authorList>
    </citation>
    <scope>NUCLEOTIDE SEQUENCE</scope>
</reference>
<dbReference type="InterPro" id="IPR003593">
    <property type="entry name" value="AAA+_ATPase"/>
</dbReference>
<dbReference type="GO" id="GO:0005524">
    <property type="term" value="F:ATP binding"/>
    <property type="evidence" value="ECO:0007669"/>
    <property type="project" value="UniProtKB-KW"/>
</dbReference>
<dbReference type="EMBL" id="CAEZSO010000042">
    <property type="protein sequence ID" value="CAB4539061.1"/>
    <property type="molecule type" value="Genomic_DNA"/>
</dbReference>
<evidence type="ECO:0000259" key="4">
    <source>
        <dbReference type="PROSITE" id="PS50893"/>
    </source>
</evidence>
<dbReference type="SUPFAM" id="SSF52540">
    <property type="entry name" value="P-loop containing nucleoside triphosphate hydrolases"/>
    <property type="match status" value="1"/>
</dbReference>
<dbReference type="AlphaFoldDB" id="A0A6J6BJ38"/>
<dbReference type="InterPro" id="IPR017871">
    <property type="entry name" value="ABC_transporter-like_CS"/>
</dbReference>
<dbReference type="PROSITE" id="PS00211">
    <property type="entry name" value="ABC_TRANSPORTER_1"/>
    <property type="match status" value="1"/>
</dbReference>
<dbReference type="PANTHER" id="PTHR42788">
    <property type="entry name" value="TAURINE IMPORT ATP-BINDING PROTEIN-RELATED"/>
    <property type="match status" value="1"/>
</dbReference>
<organism evidence="5">
    <name type="scientific">freshwater metagenome</name>
    <dbReference type="NCBI Taxonomy" id="449393"/>
    <lineage>
        <taxon>unclassified sequences</taxon>
        <taxon>metagenomes</taxon>
        <taxon>ecological metagenomes</taxon>
    </lineage>
</organism>
<gene>
    <name evidence="5" type="ORF">UFOPK1446_00311</name>
</gene>
<feature type="domain" description="ABC transporter" evidence="4">
    <location>
        <begin position="7"/>
        <end position="235"/>
    </location>
</feature>
<dbReference type="InterPro" id="IPR050166">
    <property type="entry name" value="ABC_transporter_ATP-bind"/>
</dbReference>
<dbReference type="Pfam" id="PF00005">
    <property type="entry name" value="ABC_tran"/>
    <property type="match status" value="1"/>
</dbReference>
<protein>
    <submittedName>
        <fullName evidence="5">Unannotated protein</fullName>
    </submittedName>
</protein>
<dbReference type="GO" id="GO:0016887">
    <property type="term" value="F:ATP hydrolysis activity"/>
    <property type="evidence" value="ECO:0007669"/>
    <property type="project" value="InterPro"/>
</dbReference>
<name>A0A6J6BJ38_9ZZZZ</name>
<dbReference type="PANTHER" id="PTHR42788:SF2">
    <property type="entry name" value="ABC TRANSPORTER ATP-BINDING PROTEIN"/>
    <property type="match status" value="1"/>
</dbReference>
<dbReference type="CDD" id="cd03293">
    <property type="entry name" value="ABC_NrtD_SsuB_transporters"/>
    <property type="match status" value="1"/>
</dbReference>
<evidence type="ECO:0000313" key="5">
    <source>
        <dbReference type="EMBL" id="CAB4539061.1"/>
    </source>
</evidence>
<dbReference type="InterPro" id="IPR027417">
    <property type="entry name" value="P-loop_NTPase"/>
</dbReference>
<sequence>MTITKGITIEGLSKSYGSLSVIENLNLHVERGEFVSILGPSGCGKSTLFSVLTGIEQASVGEVLIDGQPLAQAGSPFAWMPQRDVLFPWRTVADNVGLGFQVAGKQKKKEARERAIDLLPTFGLEDFADSHPYQLSGGMRQRVALARTIAQDRDILLLDEPFGALDALTRTELQLWLDEIWERERWTVILITHDVREAVLLSDRIYVFSDRPAQIVAEFEVPLERPRTIEMLAGAQATQLELDLLRALHVGSGDTP</sequence>
<keyword evidence="2" id="KW-0547">Nucleotide-binding</keyword>
<dbReference type="SMART" id="SM00382">
    <property type="entry name" value="AAA"/>
    <property type="match status" value="1"/>
</dbReference>
<proteinExistence type="predicted"/>
<keyword evidence="3" id="KW-0067">ATP-binding</keyword>
<dbReference type="InterPro" id="IPR003439">
    <property type="entry name" value="ABC_transporter-like_ATP-bd"/>
</dbReference>
<dbReference type="Gene3D" id="3.40.50.300">
    <property type="entry name" value="P-loop containing nucleotide triphosphate hydrolases"/>
    <property type="match status" value="1"/>
</dbReference>
<evidence type="ECO:0000256" key="2">
    <source>
        <dbReference type="ARBA" id="ARBA00022741"/>
    </source>
</evidence>
<accession>A0A6J6BJ38</accession>
<dbReference type="PROSITE" id="PS50893">
    <property type="entry name" value="ABC_TRANSPORTER_2"/>
    <property type="match status" value="1"/>
</dbReference>
<evidence type="ECO:0000256" key="3">
    <source>
        <dbReference type="ARBA" id="ARBA00022840"/>
    </source>
</evidence>
<keyword evidence="1" id="KW-0813">Transport</keyword>